<evidence type="ECO:0000313" key="1">
    <source>
        <dbReference type="EMBL" id="QJB00727.1"/>
    </source>
</evidence>
<dbReference type="EMBL" id="MT143887">
    <property type="protein sequence ID" value="QJB04645.1"/>
    <property type="molecule type" value="Genomic_DNA"/>
</dbReference>
<proteinExistence type="predicted"/>
<sequence length="141" mass="16807">MITADYLMKVLNRFLHIAKTSDKEKIITEIERTIIFHADSRRLRYHRLIFAFMQYLHGYEDDKNLLKFDAFIDYIKWQCGHCKKKPVEVKGEKVLFIKLKSLSFGECGQKAFEAFADTLKQYAKEKYQVDFDEWESAHPSE</sequence>
<reference evidence="1" key="1">
    <citation type="submission" date="2020-03" db="EMBL/GenBank/DDBJ databases">
        <title>The deep terrestrial virosphere.</title>
        <authorList>
            <person name="Holmfeldt K."/>
            <person name="Nilsson E."/>
            <person name="Simone D."/>
            <person name="Lopez-Fernandez M."/>
            <person name="Wu X."/>
            <person name="de Brujin I."/>
            <person name="Lundin D."/>
            <person name="Andersson A."/>
            <person name="Bertilsson S."/>
            <person name="Dopson M."/>
        </authorList>
    </citation>
    <scope>NUCLEOTIDE SEQUENCE</scope>
    <source>
        <strain evidence="1">MM171A00291</strain>
        <strain evidence="2">MM171B00223</strain>
    </source>
</reference>
<evidence type="ECO:0000313" key="2">
    <source>
        <dbReference type="EMBL" id="QJB04645.1"/>
    </source>
</evidence>
<accession>A0A6M3LZI1</accession>
<protein>
    <submittedName>
        <fullName evidence="1">Uncharacterized protein</fullName>
    </submittedName>
</protein>
<gene>
    <name evidence="1" type="ORF">MM171A00291_0035</name>
    <name evidence="2" type="ORF">MM171B00223_0022</name>
</gene>
<organism evidence="1">
    <name type="scientific">viral metagenome</name>
    <dbReference type="NCBI Taxonomy" id="1070528"/>
    <lineage>
        <taxon>unclassified sequences</taxon>
        <taxon>metagenomes</taxon>
        <taxon>organismal metagenomes</taxon>
    </lineage>
</organism>
<name>A0A6M3LZI1_9ZZZZ</name>
<dbReference type="AlphaFoldDB" id="A0A6M3LZI1"/>
<dbReference type="EMBL" id="MT143699">
    <property type="protein sequence ID" value="QJB00727.1"/>
    <property type="molecule type" value="Genomic_DNA"/>
</dbReference>